<sequence length="110" mass="11560">MSIWITTPTAARPRRWGGSISGCLRSDPSRPEISQFAAARMGVDPADRIVIEDSPYGIQGAVAAGMTAIGYANGGHTYAEHAGRLTAGADFVCADWQEIGRQLSLIGVLA</sequence>
<dbReference type="EMBL" id="CP139858">
    <property type="protein sequence ID" value="WQC01709.1"/>
    <property type="molecule type" value="Genomic_DNA"/>
</dbReference>
<dbReference type="Proteomes" id="UP001322481">
    <property type="component" value="Chromosome"/>
</dbReference>
<gene>
    <name evidence="1" type="ORF">U0R22_005942</name>
</gene>
<name>A0ABZ0VX21_9HYPH</name>
<dbReference type="SUPFAM" id="SSF56784">
    <property type="entry name" value="HAD-like"/>
    <property type="match status" value="1"/>
</dbReference>
<organism evidence="1 2">
    <name type="scientific">Mesorhizobium huakuii</name>
    <dbReference type="NCBI Taxonomy" id="28104"/>
    <lineage>
        <taxon>Bacteria</taxon>
        <taxon>Pseudomonadati</taxon>
        <taxon>Pseudomonadota</taxon>
        <taxon>Alphaproteobacteria</taxon>
        <taxon>Hyphomicrobiales</taxon>
        <taxon>Phyllobacteriaceae</taxon>
        <taxon>Mesorhizobium</taxon>
    </lineage>
</organism>
<evidence type="ECO:0000313" key="2">
    <source>
        <dbReference type="Proteomes" id="UP001322481"/>
    </source>
</evidence>
<accession>A0ABZ0VX21</accession>
<protein>
    <submittedName>
        <fullName evidence="1">HAD family phosphatase</fullName>
    </submittedName>
</protein>
<reference evidence="1 2" key="1">
    <citation type="submission" date="2023-11" db="EMBL/GenBank/DDBJ databases">
        <authorList>
            <person name="Panchal A.K."/>
            <person name="Meaney J.S."/>
            <person name="Karas B.J."/>
            <person name="diCenzo G.C."/>
        </authorList>
    </citation>
    <scope>NUCLEOTIDE SEQUENCE [LARGE SCALE GENOMIC DNA]</scope>
    <source>
        <strain evidence="1 2">NZP2235</strain>
    </source>
</reference>
<dbReference type="RefSeq" id="WP_322416633.1">
    <property type="nucleotide sequence ID" value="NZ_CP139858.1"/>
</dbReference>
<dbReference type="NCBIfam" id="TIGR01509">
    <property type="entry name" value="HAD-SF-IA-v3"/>
    <property type="match status" value="1"/>
</dbReference>
<evidence type="ECO:0000313" key="1">
    <source>
        <dbReference type="EMBL" id="WQC01709.1"/>
    </source>
</evidence>
<dbReference type="Pfam" id="PF13242">
    <property type="entry name" value="Hydrolase_like"/>
    <property type="match status" value="1"/>
</dbReference>
<keyword evidence="2" id="KW-1185">Reference proteome</keyword>
<dbReference type="Gene3D" id="3.40.50.1000">
    <property type="entry name" value="HAD superfamily/HAD-like"/>
    <property type="match status" value="1"/>
</dbReference>
<dbReference type="InterPro" id="IPR036412">
    <property type="entry name" value="HAD-like_sf"/>
</dbReference>
<proteinExistence type="predicted"/>
<dbReference type="InterPro" id="IPR023214">
    <property type="entry name" value="HAD_sf"/>
</dbReference>
<dbReference type="InterPro" id="IPR006439">
    <property type="entry name" value="HAD-SF_hydro_IA"/>
</dbReference>